<dbReference type="RefSeq" id="WP_090933034.1">
    <property type="nucleotide sequence ID" value="NZ_FNDJ01000008.1"/>
</dbReference>
<dbReference type="AlphaFoldDB" id="A0A1G8Q579"/>
<dbReference type="Pfam" id="PF19806">
    <property type="entry name" value="DUF6289"/>
    <property type="match status" value="1"/>
</dbReference>
<proteinExistence type="predicted"/>
<protein>
    <recommendedName>
        <fullName evidence="4">Peptidase inhibitor family I36</fullName>
    </recommendedName>
</protein>
<feature type="signal peptide" evidence="1">
    <location>
        <begin position="1"/>
        <end position="20"/>
    </location>
</feature>
<dbReference type="Proteomes" id="UP000199202">
    <property type="component" value="Unassembled WGS sequence"/>
</dbReference>
<name>A0A1G8Q579_9ACTN</name>
<accession>A0A1G8Q579</accession>
<dbReference type="InterPro" id="IPR046256">
    <property type="entry name" value="DUF6289"/>
</dbReference>
<reference evidence="2 3" key="1">
    <citation type="submission" date="2016-10" db="EMBL/GenBank/DDBJ databases">
        <authorList>
            <person name="de Groot N.N."/>
        </authorList>
    </citation>
    <scope>NUCLEOTIDE SEQUENCE [LARGE SCALE GENOMIC DNA]</scope>
    <source>
        <strain evidence="2 3">CGMCC 4.6533</strain>
    </source>
</reference>
<keyword evidence="1" id="KW-0732">Signal</keyword>
<dbReference type="OrthoDB" id="3543232at2"/>
<gene>
    <name evidence="2" type="ORF">SAMN05421869_108132</name>
</gene>
<organism evidence="2 3">
    <name type="scientific">Nonomuraea jiangxiensis</name>
    <dbReference type="NCBI Taxonomy" id="633440"/>
    <lineage>
        <taxon>Bacteria</taxon>
        <taxon>Bacillati</taxon>
        <taxon>Actinomycetota</taxon>
        <taxon>Actinomycetes</taxon>
        <taxon>Streptosporangiales</taxon>
        <taxon>Streptosporangiaceae</taxon>
        <taxon>Nonomuraea</taxon>
    </lineage>
</organism>
<feature type="chain" id="PRO_5038894303" description="Peptidase inhibitor family I36" evidence="1">
    <location>
        <begin position="21"/>
        <end position="76"/>
    </location>
</feature>
<evidence type="ECO:0000313" key="3">
    <source>
        <dbReference type="Proteomes" id="UP000199202"/>
    </source>
</evidence>
<evidence type="ECO:0000313" key="2">
    <source>
        <dbReference type="EMBL" id="SDI99877.1"/>
    </source>
</evidence>
<evidence type="ECO:0008006" key="4">
    <source>
        <dbReference type="Google" id="ProtNLM"/>
    </source>
</evidence>
<sequence length="76" mass="8306">MIRRALLATFFGIATIAVTAAPAQARPCFPDHYCVTTYYSDSAYTSVVGQKYEGCAGDAQSWGVRSIYPEFTEIPC</sequence>
<dbReference type="EMBL" id="FNDJ01000008">
    <property type="protein sequence ID" value="SDI99877.1"/>
    <property type="molecule type" value="Genomic_DNA"/>
</dbReference>
<evidence type="ECO:0000256" key="1">
    <source>
        <dbReference type="SAM" id="SignalP"/>
    </source>
</evidence>
<keyword evidence="3" id="KW-1185">Reference proteome</keyword>